<evidence type="ECO:0000313" key="5">
    <source>
        <dbReference type="Proteomes" id="UP000002457"/>
    </source>
</evidence>
<proteinExistence type="predicted"/>
<accession>B8GJ95</accession>
<evidence type="ECO:0000256" key="1">
    <source>
        <dbReference type="ARBA" id="ARBA00022679"/>
    </source>
</evidence>
<gene>
    <name evidence="4" type="ordered locus">Mpal_1624</name>
</gene>
<dbReference type="PANTHER" id="PTHR20861">
    <property type="entry name" value="HOMOSERINE/4-DIPHOSPHOCYTIDYL-2-C-METHYL-D-ERYTHRITOL KINASE"/>
    <property type="match status" value="1"/>
</dbReference>
<dbReference type="GeneID" id="7272166"/>
<dbReference type="EMBL" id="CP001338">
    <property type="protein sequence ID" value="ACL16936.1"/>
    <property type="molecule type" value="Genomic_DNA"/>
</dbReference>
<dbReference type="eggNOG" id="arCOG01031">
    <property type="taxonomic scope" value="Archaea"/>
</dbReference>
<evidence type="ECO:0000259" key="2">
    <source>
        <dbReference type="Pfam" id="PF00288"/>
    </source>
</evidence>
<dbReference type="SUPFAM" id="SSF54211">
    <property type="entry name" value="Ribosomal protein S5 domain 2-like"/>
    <property type="match status" value="1"/>
</dbReference>
<dbReference type="Proteomes" id="UP000002457">
    <property type="component" value="Chromosome"/>
</dbReference>
<dbReference type="AlphaFoldDB" id="B8GJ95"/>
<dbReference type="Gene3D" id="3.30.230.10">
    <property type="match status" value="1"/>
</dbReference>
<dbReference type="NCBIfam" id="TIGR00144">
    <property type="entry name" value="beta_RFAP_syn"/>
    <property type="match status" value="1"/>
</dbReference>
<dbReference type="InterPro" id="IPR013750">
    <property type="entry name" value="GHMP_kinase_C_dom"/>
</dbReference>
<dbReference type="eggNOG" id="arCOG01026">
    <property type="taxonomic scope" value="Archaea"/>
</dbReference>
<feature type="domain" description="GHMP kinase C-terminal" evidence="3">
    <location>
        <begin position="426"/>
        <end position="492"/>
    </location>
</feature>
<reference evidence="4 5" key="1">
    <citation type="journal article" date="2015" name="Genome Announc.">
        <title>Complete Genome Sequence of Methanosphaerula palustris E1-9CT, a Hydrogenotrophic Methanogen Isolated from a Minerotrophic Fen Peatland.</title>
        <authorList>
            <person name="Cadillo-Quiroz H."/>
            <person name="Browne P."/>
            <person name="Kyrpides N."/>
            <person name="Woyke T."/>
            <person name="Goodwin L."/>
            <person name="Detter C."/>
            <person name="Yavitt J.B."/>
            <person name="Zinder S.H."/>
        </authorList>
    </citation>
    <scope>NUCLEOTIDE SEQUENCE [LARGE SCALE GENOMIC DNA]</scope>
    <source>
        <strain evidence="5">ATCC BAA-1556 / DSM 19958 / E1-9c</strain>
    </source>
</reference>
<dbReference type="InterPro" id="IPR006204">
    <property type="entry name" value="GHMP_kinase_N_dom"/>
</dbReference>
<keyword evidence="1" id="KW-0808">Transferase</keyword>
<feature type="domain" description="GHMP kinase N-terminal" evidence="2">
    <location>
        <begin position="261"/>
        <end position="340"/>
    </location>
</feature>
<dbReference type="InterPro" id="IPR004422">
    <property type="entry name" value="RFAP_synthase"/>
</dbReference>
<dbReference type="Pfam" id="PF00288">
    <property type="entry name" value="GHMP_kinases_N"/>
    <property type="match status" value="1"/>
</dbReference>
<evidence type="ECO:0000313" key="4">
    <source>
        <dbReference type="EMBL" id="ACL16936.1"/>
    </source>
</evidence>
<dbReference type="HOGENOM" id="CLU_519377_0_0_2"/>
<dbReference type="Pfam" id="PF08544">
    <property type="entry name" value="GHMP_kinases_C"/>
    <property type="match status" value="1"/>
</dbReference>
<dbReference type="InterPro" id="IPR028978">
    <property type="entry name" value="Chorismate_lyase_/UTRA_dom_sf"/>
</dbReference>
<sequence>MSASNLLSMLKELEQSSPVSPLQKILLLTDGSVTNLLEVVAGEPIEVHTLAQQVVRADRDEAADLGIEAGDLINFRVVDLVGSESTRTYVHAISHTPLDRLGPEFRDDLMAADIPIGRILQRYHMETRREIRDIRSIRADRNLSRTFDAPAESVLFSRRYCIVHEQQPLIFIEEIFSPALWEGVWISGQVGAALPTPAEEQSIRVEAPSRLHLGLIDMHGGLGRVDGGIGITLMNPCTGIEVKRGEDLTVTGGTPEVHRRVLEAARKVLNAAGIRGGAAITVKRSMPQHTGLGSGTQLALATGAAVSRLYNLNLSVRRIAAIVGRGGTSGIGTAAFGHGGFILDGGHSFGPHGEKHGFQPSSASTAVTPATVCARLSFPEAWKIVLAIPNKGTNVEGAQEVNIFRDYCPVPIEDVRQICHEIMTRMLPGIAEEDLGLFADSVNAIQTLGFKKVETSLQDPVVPALIRELRQAGAACAGLSSFGPTVYAITYGDLAGITHAATETFGEQGGEVIVTRGRNHGAVY</sequence>
<dbReference type="Pfam" id="PF01947">
    <property type="entry name" value="Rv2949c-like"/>
    <property type="match status" value="1"/>
</dbReference>
<dbReference type="Gene3D" id="3.40.1410.10">
    <property type="entry name" value="Chorismate lyase-like"/>
    <property type="match status" value="1"/>
</dbReference>
<dbReference type="NCBIfam" id="NF040726">
    <property type="entry name" value="BetaRFA-P_synth"/>
    <property type="match status" value="1"/>
</dbReference>
<dbReference type="GO" id="GO:0005524">
    <property type="term" value="F:ATP binding"/>
    <property type="evidence" value="ECO:0007669"/>
    <property type="project" value="InterPro"/>
</dbReference>
<dbReference type="InterPro" id="IPR053442">
    <property type="entry name" value="Beta-RFA-P_synthase"/>
</dbReference>
<dbReference type="KEGG" id="mpl:Mpal_1624"/>
<dbReference type="RefSeq" id="WP_012618255.1">
    <property type="nucleotide sequence ID" value="NC_011832.1"/>
</dbReference>
<dbReference type="OrthoDB" id="85156at2157"/>
<protein>
    <submittedName>
        <fullName evidence="4">Beta-ribofuranosylaminobenzene 5'-phosphate synthase family</fullName>
    </submittedName>
</protein>
<dbReference type="InterPro" id="IPR020568">
    <property type="entry name" value="Ribosomal_Su5_D2-typ_SF"/>
</dbReference>
<dbReference type="STRING" id="521011.Mpal_1624"/>
<evidence type="ECO:0000259" key="3">
    <source>
        <dbReference type="Pfam" id="PF08544"/>
    </source>
</evidence>
<dbReference type="GO" id="GO:0016740">
    <property type="term" value="F:transferase activity"/>
    <property type="evidence" value="ECO:0007669"/>
    <property type="project" value="UniProtKB-KW"/>
</dbReference>
<keyword evidence="5" id="KW-1185">Reference proteome</keyword>
<dbReference type="SUPFAM" id="SSF64288">
    <property type="entry name" value="Chorismate lyase-like"/>
    <property type="match status" value="1"/>
</dbReference>
<dbReference type="PANTHER" id="PTHR20861:SF6">
    <property type="entry name" value="BETA-RIBOFURANOSYLPHENOL 5'-PHOSPHATE SYNTHASE"/>
    <property type="match status" value="1"/>
</dbReference>
<name>B8GJ95_METPE</name>
<organism evidence="4 5">
    <name type="scientific">Methanosphaerula palustris (strain ATCC BAA-1556 / DSM 19958 / E1-9c)</name>
    <dbReference type="NCBI Taxonomy" id="521011"/>
    <lineage>
        <taxon>Archaea</taxon>
        <taxon>Methanobacteriati</taxon>
        <taxon>Methanobacteriota</taxon>
        <taxon>Stenosarchaea group</taxon>
        <taxon>Methanomicrobia</taxon>
        <taxon>Methanomicrobiales</taxon>
        <taxon>Methanoregulaceae</taxon>
        <taxon>Methanosphaerula</taxon>
    </lineage>
</organism>
<dbReference type="InterPro" id="IPR002800">
    <property type="entry name" value="Rv2949c-like"/>
</dbReference>
<dbReference type="InterPro" id="IPR014721">
    <property type="entry name" value="Ribsml_uS5_D2-typ_fold_subgr"/>
</dbReference>